<dbReference type="EMBL" id="HBIN01008353">
    <property type="protein sequence ID" value="CAE0435912.1"/>
    <property type="molecule type" value="Transcribed_RNA"/>
</dbReference>
<feature type="domain" description="CBS" evidence="3">
    <location>
        <begin position="299"/>
        <end position="362"/>
    </location>
</feature>
<evidence type="ECO:0000259" key="3">
    <source>
        <dbReference type="PROSITE" id="PS51371"/>
    </source>
</evidence>
<dbReference type="Pfam" id="PF00571">
    <property type="entry name" value="CBS"/>
    <property type="match status" value="4"/>
</dbReference>
<dbReference type="InterPro" id="IPR000644">
    <property type="entry name" value="CBS_dom"/>
</dbReference>
<dbReference type="PANTHER" id="PTHR43080">
    <property type="entry name" value="CBS DOMAIN-CONTAINING PROTEIN CBSX3, MITOCHONDRIAL"/>
    <property type="match status" value="1"/>
</dbReference>
<dbReference type="InterPro" id="IPR046342">
    <property type="entry name" value="CBS_dom_sf"/>
</dbReference>
<dbReference type="Gene3D" id="3.10.580.10">
    <property type="entry name" value="CBS-domain"/>
    <property type="match status" value="2"/>
</dbReference>
<organism evidence="4">
    <name type="scientific">Aplanochytrium stocchinoi</name>
    <dbReference type="NCBI Taxonomy" id="215587"/>
    <lineage>
        <taxon>Eukaryota</taxon>
        <taxon>Sar</taxon>
        <taxon>Stramenopiles</taxon>
        <taxon>Bigyra</taxon>
        <taxon>Labyrinthulomycetes</taxon>
        <taxon>Thraustochytrida</taxon>
        <taxon>Thraustochytriidae</taxon>
        <taxon>Aplanochytrium</taxon>
    </lineage>
</organism>
<protein>
    <recommendedName>
        <fullName evidence="3">CBS domain-containing protein</fullName>
    </recommendedName>
</protein>
<dbReference type="PANTHER" id="PTHR43080:SF2">
    <property type="entry name" value="CBS DOMAIN-CONTAINING PROTEIN"/>
    <property type="match status" value="1"/>
</dbReference>
<feature type="domain" description="CBS" evidence="3">
    <location>
        <begin position="144"/>
        <end position="219"/>
    </location>
</feature>
<dbReference type="AlphaFoldDB" id="A0A7S3LMD9"/>
<evidence type="ECO:0000256" key="2">
    <source>
        <dbReference type="PROSITE-ProRule" id="PRU00703"/>
    </source>
</evidence>
<dbReference type="InterPro" id="IPR051257">
    <property type="entry name" value="Diverse_CBS-Domain"/>
</dbReference>
<dbReference type="PROSITE" id="PS51371">
    <property type="entry name" value="CBS"/>
    <property type="match status" value="3"/>
</dbReference>
<gene>
    <name evidence="4" type="ORF">ASTO00021_LOCUS6186</name>
</gene>
<name>A0A7S3LMD9_9STRA</name>
<evidence type="ECO:0000256" key="1">
    <source>
        <dbReference type="ARBA" id="ARBA00023122"/>
    </source>
</evidence>
<proteinExistence type="predicted"/>
<dbReference type="SUPFAM" id="SSF54631">
    <property type="entry name" value="CBS-domain pair"/>
    <property type="match status" value="2"/>
</dbReference>
<evidence type="ECO:0000313" key="4">
    <source>
        <dbReference type="EMBL" id="CAE0435912.1"/>
    </source>
</evidence>
<feature type="domain" description="CBS" evidence="3">
    <location>
        <begin position="233"/>
        <end position="290"/>
    </location>
</feature>
<keyword evidence="1 2" id="KW-0129">CBS domain</keyword>
<reference evidence="4" key="1">
    <citation type="submission" date="2021-01" db="EMBL/GenBank/DDBJ databases">
        <authorList>
            <person name="Corre E."/>
            <person name="Pelletier E."/>
            <person name="Niang G."/>
            <person name="Scheremetjew M."/>
            <person name="Finn R."/>
            <person name="Kale V."/>
            <person name="Holt S."/>
            <person name="Cochrane G."/>
            <person name="Meng A."/>
            <person name="Brown T."/>
            <person name="Cohen L."/>
        </authorList>
    </citation>
    <scope>NUCLEOTIDE SEQUENCE</scope>
    <source>
        <strain evidence="4">GSBS06</strain>
    </source>
</reference>
<sequence length="362" mass="40450">MSGNSIRKMRPTALAATAMTNRRLASHAAMRIPTVERSISIEPHDVQPHYHPIARDLTVGDIIQKRIADQEWLKKIESKPIPKFSIEYNKRVIDALKQLAQQDAAAVVVTKNDSVAGILTERDYARKVMLKRLHSESTTCEQIMTPNPDVASMDDSIDDAMKMLFHGNYRHLPVVEHKGELCPTSGNPLYPQGKKKLKGILSINDMMNILSKLIKPNLIEKANMPSLREFGRLSEKLFVVMETDPVRRAVELMAKKNVGSLVVVDGHACMTGIVTERDYLRKVILQGKTSNQVMVKDIMTPDPLCAETEISVSEALDMLSHGFRHLPLLDASGKMGPYHVASGKRCVGMLSSKDIVNYLYQQ</sequence>
<accession>A0A7S3LMD9</accession>
<dbReference type="SMART" id="SM00116">
    <property type="entry name" value="CBS"/>
    <property type="match status" value="4"/>
</dbReference>